<sequence length="141" mass="14854">MATSSMASAASTFLLTPSLPSSAGPGSSRSSVFFPKNSRRSVAVRADEAPAAAAPAPAQGGEAPAAAATVAPPKPPPKGPKRGTKVKILRRESYWFNDVGFVVAVDQDPETRYPVVVRFNKVNYSNISTNNYALDEIFELA</sequence>
<dbReference type="AlphaFoldDB" id="A0A1D1Y127"/>
<comment type="function">
    <text evidence="1">Stabilizes the interaction between PsaC and the PSI core, assists the docking of the ferredoxin to PSI and interacts with ferredoxin-NADP oxidoreductase.</text>
</comment>
<protein>
    <submittedName>
        <fullName evidence="8">Photosystem I reaction center subunit IV, chloroplastic</fullName>
    </submittedName>
</protein>
<dbReference type="Gene3D" id="2.30.30.50">
    <property type="match status" value="1"/>
</dbReference>
<evidence type="ECO:0000256" key="4">
    <source>
        <dbReference type="ARBA" id="ARBA00022531"/>
    </source>
</evidence>
<dbReference type="InterPro" id="IPR008990">
    <property type="entry name" value="Elect_transpt_acc-like_dom_sf"/>
</dbReference>
<evidence type="ECO:0000256" key="6">
    <source>
        <dbReference type="ARBA" id="ARBA00023136"/>
    </source>
</evidence>
<comment type="similarity">
    <text evidence="3">Belongs to the PsaE family.</text>
</comment>
<organism evidence="8">
    <name type="scientific">Anthurium amnicola</name>
    <dbReference type="NCBI Taxonomy" id="1678845"/>
    <lineage>
        <taxon>Eukaryota</taxon>
        <taxon>Viridiplantae</taxon>
        <taxon>Streptophyta</taxon>
        <taxon>Embryophyta</taxon>
        <taxon>Tracheophyta</taxon>
        <taxon>Spermatophyta</taxon>
        <taxon>Magnoliopsida</taxon>
        <taxon>Liliopsida</taxon>
        <taxon>Araceae</taxon>
        <taxon>Pothoideae</taxon>
        <taxon>Potheae</taxon>
        <taxon>Anthurium</taxon>
    </lineage>
</organism>
<reference evidence="8" key="1">
    <citation type="submission" date="2015-07" db="EMBL/GenBank/DDBJ databases">
        <title>Transcriptome Assembly of Anthurium amnicola.</title>
        <authorList>
            <person name="Suzuki J."/>
        </authorList>
    </citation>
    <scope>NUCLEOTIDE SEQUENCE</scope>
</reference>
<dbReference type="InterPro" id="IPR003375">
    <property type="entry name" value="PSI_PsaE"/>
</dbReference>
<keyword evidence="4" id="KW-0602">Photosynthesis</keyword>
<dbReference type="Pfam" id="PF02427">
    <property type="entry name" value="PSI_PsaE"/>
    <property type="match status" value="1"/>
</dbReference>
<dbReference type="GO" id="GO:0009535">
    <property type="term" value="C:chloroplast thylakoid membrane"/>
    <property type="evidence" value="ECO:0007669"/>
    <property type="project" value="UniProtKB-SubCell"/>
</dbReference>
<dbReference type="GO" id="GO:0015979">
    <property type="term" value="P:photosynthesis"/>
    <property type="evidence" value="ECO:0007669"/>
    <property type="project" value="UniProtKB-KW"/>
</dbReference>
<evidence type="ECO:0000256" key="5">
    <source>
        <dbReference type="ARBA" id="ARBA00022836"/>
    </source>
</evidence>
<accession>A0A1D1Y127</accession>
<name>A0A1D1Y127_9ARAE</name>
<evidence type="ECO:0000256" key="2">
    <source>
        <dbReference type="ARBA" id="ARBA00004525"/>
    </source>
</evidence>
<dbReference type="PANTHER" id="PTHR34549">
    <property type="entry name" value="PHOTOSYSTEM I REACTION CENTER SUBUNIT IV A, CHLOROPLASTIC-RELATED"/>
    <property type="match status" value="1"/>
</dbReference>
<evidence type="ECO:0000256" key="7">
    <source>
        <dbReference type="SAM" id="MobiDB-lite"/>
    </source>
</evidence>
<proteinExistence type="inferred from homology"/>
<feature type="compositionally biased region" description="Low complexity" evidence="7">
    <location>
        <begin position="49"/>
        <end position="71"/>
    </location>
</feature>
<dbReference type="EMBL" id="GDJX01019581">
    <property type="protein sequence ID" value="JAT48355.1"/>
    <property type="molecule type" value="Transcribed_RNA"/>
</dbReference>
<dbReference type="GO" id="GO:0009538">
    <property type="term" value="C:photosystem I reaction center"/>
    <property type="evidence" value="ECO:0007669"/>
    <property type="project" value="InterPro"/>
</dbReference>
<gene>
    <name evidence="8" type="primary">PSAE_1</name>
    <name evidence="8" type="ORF">g.29126</name>
</gene>
<evidence type="ECO:0000313" key="8">
    <source>
        <dbReference type="EMBL" id="JAT48355.1"/>
    </source>
</evidence>
<comment type="subcellular location">
    <subcellularLocation>
        <location evidence="2">Plastid</location>
        <location evidence="2">Chloroplast thylakoid membrane</location>
        <topology evidence="2">Peripheral membrane protein</topology>
    </subcellularLocation>
</comment>
<keyword evidence="6" id="KW-0472">Membrane</keyword>
<dbReference type="PANTHER" id="PTHR34549:SF2">
    <property type="entry name" value="PHOTOSYSTEM I SUBUNIT IV"/>
    <property type="match status" value="1"/>
</dbReference>
<feature type="region of interest" description="Disordered" evidence="7">
    <location>
        <begin position="44"/>
        <end position="84"/>
    </location>
</feature>
<keyword evidence="5" id="KW-0603">Photosystem I</keyword>
<evidence type="ECO:0000256" key="1">
    <source>
        <dbReference type="ARBA" id="ARBA00001993"/>
    </source>
</evidence>
<evidence type="ECO:0000256" key="3">
    <source>
        <dbReference type="ARBA" id="ARBA00007501"/>
    </source>
</evidence>
<dbReference type="SUPFAM" id="SSF50090">
    <property type="entry name" value="Electron transport accessory proteins"/>
    <property type="match status" value="1"/>
</dbReference>